<reference evidence="3" key="1">
    <citation type="journal article" date="2019" name="Int. J. Syst. Evol. Microbiol.">
        <title>The Global Catalogue of Microorganisms (GCM) 10K type strain sequencing project: providing services to taxonomists for standard genome sequencing and annotation.</title>
        <authorList>
            <consortium name="The Broad Institute Genomics Platform"/>
            <consortium name="The Broad Institute Genome Sequencing Center for Infectious Disease"/>
            <person name="Wu L."/>
            <person name="Ma J."/>
        </authorList>
    </citation>
    <scope>NUCLEOTIDE SEQUENCE [LARGE SCALE GENOMIC DNA]</scope>
    <source>
        <strain evidence="3">KCTC 23314</strain>
    </source>
</reference>
<dbReference type="SMART" id="SM00748">
    <property type="entry name" value="HEPN"/>
    <property type="match status" value="1"/>
</dbReference>
<evidence type="ECO:0000259" key="1">
    <source>
        <dbReference type="SMART" id="SM00748"/>
    </source>
</evidence>
<dbReference type="Pfam" id="PF05168">
    <property type="entry name" value="HEPN"/>
    <property type="match status" value="1"/>
</dbReference>
<protein>
    <recommendedName>
        <fullName evidence="1">HEPN domain-containing protein</fullName>
    </recommendedName>
</protein>
<dbReference type="InterPro" id="IPR007842">
    <property type="entry name" value="HEPN_dom"/>
</dbReference>
<organism evidence="2 3">
    <name type="scientific">Pseudorhodoferax aquiterrae</name>
    <dbReference type="NCBI Taxonomy" id="747304"/>
    <lineage>
        <taxon>Bacteria</taxon>
        <taxon>Pseudomonadati</taxon>
        <taxon>Pseudomonadota</taxon>
        <taxon>Betaproteobacteria</taxon>
        <taxon>Burkholderiales</taxon>
        <taxon>Comamonadaceae</taxon>
    </lineage>
</organism>
<accession>A0ABQ3FZA4</accession>
<name>A0ABQ3FZA4_9BURK</name>
<comment type="caution">
    <text evidence="2">The sequence shown here is derived from an EMBL/GenBank/DDBJ whole genome shotgun (WGS) entry which is preliminary data.</text>
</comment>
<sequence length="133" mass="14029">MAEPAPSGDVAQLLLAAAEQDLAACEALAQAPGIGDAIVGFHAQQAVEKAIKAVLSRHGVEFRRTHDLALLLDLLHDGQLPAPPGADWLDELNPYAVESRYGVPGIAGLDRPKVLAALRALLQWTRAQLRGSA</sequence>
<evidence type="ECO:0000313" key="2">
    <source>
        <dbReference type="EMBL" id="GHC75807.1"/>
    </source>
</evidence>
<feature type="domain" description="HEPN" evidence="1">
    <location>
        <begin position="15"/>
        <end position="121"/>
    </location>
</feature>
<dbReference type="EMBL" id="BMYK01000003">
    <property type="protein sequence ID" value="GHC75807.1"/>
    <property type="molecule type" value="Genomic_DNA"/>
</dbReference>
<dbReference type="SUPFAM" id="SSF81593">
    <property type="entry name" value="Nucleotidyltransferase substrate binding subunit/domain"/>
    <property type="match status" value="1"/>
</dbReference>
<gene>
    <name evidence="2" type="ORF">GCM10007320_14390</name>
</gene>
<dbReference type="RefSeq" id="WP_189686270.1">
    <property type="nucleotide sequence ID" value="NZ_BMYK01000003.1"/>
</dbReference>
<dbReference type="Gene3D" id="1.20.120.330">
    <property type="entry name" value="Nucleotidyltransferases domain 2"/>
    <property type="match status" value="1"/>
</dbReference>
<proteinExistence type="predicted"/>
<dbReference type="Proteomes" id="UP000626210">
    <property type="component" value="Unassembled WGS sequence"/>
</dbReference>
<keyword evidence="3" id="KW-1185">Reference proteome</keyword>
<evidence type="ECO:0000313" key="3">
    <source>
        <dbReference type="Proteomes" id="UP000626210"/>
    </source>
</evidence>